<feature type="transmembrane region" description="Helical" evidence="7">
    <location>
        <begin position="212"/>
        <end position="233"/>
    </location>
</feature>
<dbReference type="InterPro" id="IPR004840">
    <property type="entry name" value="Amino_acid_permease_CS"/>
</dbReference>
<evidence type="ECO:0000313" key="9">
    <source>
        <dbReference type="EMBL" id="MED3561365.1"/>
    </source>
</evidence>
<feature type="transmembrane region" description="Helical" evidence="7">
    <location>
        <begin position="352"/>
        <end position="373"/>
    </location>
</feature>
<organism evidence="9 10">
    <name type="scientific">Bacillus xiapuensis</name>
    <dbReference type="NCBI Taxonomy" id="2014075"/>
    <lineage>
        <taxon>Bacteria</taxon>
        <taxon>Bacillati</taxon>
        <taxon>Bacillota</taxon>
        <taxon>Bacilli</taxon>
        <taxon>Bacillales</taxon>
        <taxon>Bacillaceae</taxon>
        <taxon>Bacillus</taxon>
    </lineage>
</organism>
<feature type="transmembrane region" description="Helical" evidence="7">
    <location>
        <begin position="31"/>
        <end position="52"/>
    </location>
</feature>
<keyword evidence="10" id="KW-1185">Reference proteome</keyword>
<reference evidence="9 10" key="1">
    <citation type="submission" date="2023-03" db="EMBL/GenBank/DDBJ databases">
        <title>Bacillus Genome Sequencing.</title>
        <authorList>
            <person name="Dunlap C."/>
        </authorList>
    </citation>
    <scope>NUCLEOTIDE SEQUENCE [LARGE SCALE GENOMIC DNA]</scope>
    <source>
        <strain evidence="9 10">B-14544</strain>
    </source>
</reference>
<evidence type="ECO:0000256" key="7">
    <source>
        <dbReference type="SAM" id="Phobius"/>
    </source>
</evidence>
<evidence type="ECO:0000256" key="5">
    <source>
        <dbReference type="ARBA" id="ARBA00022989"/>
    </source>
</evidence>
<dbReference type="InterPro" id="IPR050524">
    <property type="entry name" value="APC_YAT"/>
</dbReference>
<evidence type="ECO:0000256" key="3">
    <source>
        <dbReference type="ARBA" id="ARBA00022692"/>
    </source>
</evidence>
<dbReference type="Gene3D" id="1.20.1740.10">
    <property type="entry name" value="Amino acid/polyamine transporter I"/>
    <property type="match status" value="1"/>
</dbReference>
<comment type="subcellular location">
    <subcellularLocation>
        <location evidence="1">Membrane</location>
        <topology evidence="1">Multi-pass membrane protein</topology>
    </subcellularLocation>
</comment>
<dbReference type="RefSeq" id="WP_327966221.1">
    <property type="nucleotide sequence ID" value="NZ_JARMQG010000018.1"/>
</dbReference>
<evidence type="ECO:0000256" key="1">
    <source>
        <dbReference type="ARBA" id="ARBA00004141"/>
    </source>
</evidence>
<keyword evidence="4" id="KW-0029">Amino-acid transport</keyword>
<dbReference type="PANTHER" id="PTHR43341">
    <property type="entry name" value="AMINO ACID PERMEASE"/>
    <property type="match status" value="1"/>
</dbReference>
<comment type="caution">
    <text evidence="9">The sequence shown here is derived from an EMBL/GenBank/DDBJ whole genome shotgun (WGS) entry which is preliminary data.</text>
</comment>
<proteinExistence type="predicted"/>
<feature type="transmembrane region" description="Helical" evidence="7">
    <location>
        <begin position="295"/>
        <end position="320"/>
    </location>
</feature>
<keyword evidence="2" id="KW-0813">Transport</keyword>
<accession>A0ABU6N9K5</accession>
<keyword evidence="5 7" id="KW-1133">Transmembrane helix</keyword>
<dbReference type="PROSITE" id="PS00218">
    <property type="entry name" value="AMINO_ACID_PERMEASE_1"/>
    <property type="match status" value="1"/>
</dbReference>
<evidence type="ECO:0000256" key="4">
    <source>
        <dbReference type="ARBA" id="ARBA00022970"/>
    </source>
</evidence>
<feature type="transmembrane region" description="Helical" evidence="7">
    <location>
        <begin position="457"/>
        <end position="473"/>
    </location>
</feature>
<dbReference type="Pfam" id="PF00324">
    <property type="entry name" value="AA_permease"/>
    <property type="match status" value="1"/>
</dbReference>
<keyword evidence="6 7" id="KW-0472">Membrane</keyword>
<feature type="transmembrane region" description="Helical" evidence="7">
    <location>
        <begin position="170"/>
        <end position="192"/>
    </location>
</feature>
<protein>
    <submittedName>
        <fullName evidence="9">Amino acid permease</fullName>
    </submittedName>
</protein>
<dbReference type="InterPro" id="IPR004841">
    <property type="entry name" value="AA-permease/SLC12A_dom"/>
</dbReference>
<feature type="transmembrane region" description="Helical" evidence="7">
    <location>
        <begin position="58"/>
        <end position="75"/>
    </location>
</feature>
<evidence type="ECO:0000256" key="2">
    <source>
        <dbReference type="ARBA" id="ARBA00022448"/>
    </source>
</evidence>
<feature type="transmembrane region" description="Helical" evidence="7">
    <location>
        <begin position="140"/>
        <end position="158"/>
    </location>
</feature>
<evidence type="ECO:0000256" key="6">
    <source>
        <dbReference type="ARBA" id="ARBA00023136"/>
    </source>
</evidence>
<keyword evidence="3 7" id="KW-0812">Transmembrane</keyword>
<feature type="transmembrane region" description="Helical" evidence="7">
    <location>
        <begin position="379"/>
        <end position="404"/>
    </location>
</feature>
<sequence>MGKPALKLNFIPTKEKSNGQQLHRSLQSRHLTMMAIGGAIGTGLFVSSGSAISKAGPGGALAAYILVGIMVYFVMNSLGELASFLPVPGSFETYATRYVDPAFGFALGWNYWYTNAITIPADLSAAVLIMKYWFPDSSALLWSTIFLVLLLALNLLSVKGYGESEYWFAGIKVVSIILFLIIGTAMIFGIMGGHTEGFSNFTKGDAPFHGGFLAFFSVILVAGFAFQGTEVIATAAGETNNPSKNVPKAIRTIFWRILIFYVLTIFIIGLIIPYTDPNLLKTGISNVSISPFTLVFKRAGLAFAASAMNAVLLTSILSAANTAMYASSRMLWALAKEGKAPRMFAKVNSRGIPMAALMVSVIFGFISFLSSMFGSGSVFMWLVATSAMTGFIKWFGIAVSHYRFRRAYIAQGKDPSQLPFKAKFFPLGPMITFLFIIVLVLGQNLFTEGKIDWGETIANYIGIVLFVGLWIGYKMIKKTKVVPLTECDFKNRE</sequence>
<evidence type="ECO:0000313" key="10">
    <source>
        <dbReference type="Proteomes" id="UP001330749"/>
    </source>
</evidence>
<dbReference type="PIRSF" id="PIRSF006060">
    <property type="entry name" value="AA_transporter"/>
    <property type="match status" value="1"/>
</dbReference>
<dbReference type="Proteomes" id="UP001330749">
    <property type="component" value="Unassembled WGS sequence"/>
</dbReference>
<feature type="transmembrane region" description="Helical" evidence="7">
    <location>
        <begin position="253"/>
        <end position="275"/>
    </location>
</feature>
<feature type="transmembrane region" description="Helical" evidence="7">
    <location>
        <begin position="424"/>
        <end position="445"/>
    </location>
</feature>
<name>A0ABU6N9K5_9BACI</name>
<feature type="domain" description="Amino acid permease/ SLC12A" evidence="8">
    <location>
        <begin position="30"/>
        <end position="481"/>
    </location>
</feature>
<dbReference type="EMBL" id="JARMQG010000018">
    <property type="protein sequence ID" value="MED3561365.1"/>
    <property type="molecule type" value="Genomic_DNA"/>
</dbReference>
<evidence type="ECO:0000259" key="8">
    <source>
        <dbReference type="Pfam" id="PF00324"/>
    </source>
</evidence>
<gene>
    <name evidence="9" type="ORF">P4447_02225</name>
</gene>
<dbReference type="PANTHER" id="PTHR43341:SF1">
    <property type="entry name" value="GENERAL AMINO-ACID PERMEASE GAP1"/>
    <property type="match status" value="1"/>
</dbReference>